<organism evidence="1 2">
    <name type="scientific">Moniliophthora roreri (strain MCA 2997)</name>
    <name type="common">Cocoa frosty pod rot fungus</name>
    <name type="synonym">Crinipellis roreri</name>
    <dbReference type="NCBI Taxonomy" id="1381753"/>
    <lineage>
        <taxon>Eukaryota</taxon>
        <taxon>Fungi</taxon>
        <taxon>Dikarya</taxon>
        <taxon>Basidiomycota</taxon>
        <taxon>Agaricomycotina</taxon>
        <taxon>Agaricomycetes</taxon>
        <taxon>Agaricomycetidae</taxon>
        <taxon>Agaricales</taxon>
        <taxon>Marasmiineae</taxon>
        <taxon>Marasmiaceae</taxon>
        <taxon>Moniliophthora</taxon>
    </lineage>
</organism>
<dbReference type="AlphaFoldDB" id="V2XZE5"/>
<proteinExistence type="predicted"/>
<accession>V2XZE5</accession>
<evidence type="ECO:0000313" key="1">
    <source>
        <dbReference type="EMBL" id="ESK84774.1"/>
    </source>
</evidence>
<dbReference type="Proteomes" id="UP000017559">
    <property type="component" value="Unassembled WGS sequence"/>
</dbReference>
<evidence type="ECO:0000313" key="2">
    <source>
        <dbReference type="Proteomes" id="UP000017559"/>
    </source>
</evidence>
<dbReference type="HOGENOM" id="CLU_2073773_0_0_1"/>
<comment type="caution">
    <text evidence="1">The sequence shown here is derived from an EMBL/GenBank/DDBJ whole genome shotgun (WGS) entry which is preliminary data.</text>
</comment>
<dbReference type="KEGG" id="mrr:Moror_565"/>
<name>V2XZE5_MONRO</name>
<sequence>MPLESTTIALTLCSSKNTTSHSRLPLISFQHPPVWVVHYGLGRANSRNAFAPLNSTTGFAYLEGVSWRLNLSFCWTLDVMAIYGRRLGRIVVSPFRALVHLTKAKGAEPTFLHRRILL</sequence>
<gene>
    <name evidence="1" type="ORF">Moror_565</name>
</gene>
<dbReference type="EMBL" id="AWSO01001228">
    <property type="protein sequence ID" value="ESK84774.1"/>
    <property type="molecule type" value="Genomic_DNA"/>
</dbReference>
<keyword evidence="2" id="KW-1185">Reference proteome</keyword>
<protein>
    <submittedName>
        <fullName evidence="1">Uncharacterized protein</fullName>
    </submittedName>
</protein>
<reference evidence="1 2" key="1">
    <citation type="journal article" date="2014" name="BMC Genomics">
        <title>Genome and secretome analysis of the hemibiotrophic fungal pathogen, Moniliophthora roreri, which causes frosty pod rot disease of cacao: mechanisms of the biotrophic and necrotrophic phases.</title>
        <authorList>
            <person name="Meinhardt L.W."/>
            <person name="Costa G.G.L."/>
            <person name="Thomazella D.P.T."/>
            <person name="Teixeira P.J.P.L."/>
            <person name="Carazzolle M.F."/>
            <person name="Schuster S.C."/>
            <person name="Carlson J.E."/>
            <person name="Guiltinan M.J."/>
            <person name="Mieczkowski P."/>
            <person name="Farmer A."/>
            <person name="Ramaraj T."/>
            <person name="Crozier J."/>
            <person name="Davis R.E."/>
            <person name="Shao J."/>
            <person name="Melnick R.L."/>
            <person name="Pereira G.A.G."/>
            <person name="Bailey B.A."/>
        </authorList>
    </citation>
    <scope>NUCLEOTIDE SEQUENCE [LARGE SCALE GENOMIC DNA]</scope>
    <source>
        <strain evidence="1 2">MCA 2997</strain>
    </source>
</reference>